<comment type="similarity">
    <text evidence="1">Belongs to the 'phage' integrase family.</text>
</comment>
<reference evidence="7 10" key="3">
    <citation type="submission" date="2020-08" db="EMBL/GenBank/DDBJ databases">
        <title>Genomic Encyclopedia of Type Strains, Phase IV (KMG-IV): sequencing the most valuable type-strain genomes for metagenomic binning, comparative biology and taxonomic classification.</title>
        <authorList>
            <person name="Goeker M."/>
        </authorList>
    </citation>
    <scope>NUCLEOTIDE SEQUENCE [LARGE SCALE GENOMIC DNA]</scope>
    <source>
        <strain evidence="7 10">DSM 100995</strain>
    </source>
</reference>
<gene>
    <name evidence="8" type="ORF">E2R65_12150</name>
    <name evidence="7" type="ORF">GGR35_001930</name>
</gene>
<keyword evidence="4" id="KW-0233">DNA recombination</keyword>
<evidence type="ECO:0000259" key="6">
    <source>
        <dbReference type="PROSITE" id="PS51900"/>
    </source>
</evidence>
<evidence type="ECO:0000313" key="10">
    <source>
        <dbReference type="Proteomes" id="UP000583101"/>
    </source>
</evidence>
<feature type="domain" description="Core-binding (CB)" evidence="6">
    <location>
        <begin position="102"/>
        <end position="187"/>
    </location>
</feature>
<dbReference type="EMBL" id="JACIEG010000003">
    <property type="protein sequence ID" value="MBB3969327.1"/>
    <property type="molecule type" value="Genomic_DNA"/>
</dbReference>
<keyword evidence="10" id="KW-1185">Reference proteome</keyword>
<keyword evidence="3 5" id="KW-0238">DNA-binding</keyword>
<name>A0A4Y8ABL1_9SPHI</name>
<comment type="caution">
    <text evidence="8">The sequence shown here is derived from an EMBL/GenBank/DDBJ whole genome shotgun (WGS) entry which is preliminary data.</text>
</comment>
<dbReference type="InterPro" id="IPR011010">
    <property type="entry name" value="DNA_brk_join_enz"/>
</dbReference>
<reference evidence="8" key="2">
    <citation type="submission" date="2019-03" db="EMBL/GenBank/DDBJ databases">
        <authorList>
            <person name="Yan Y.-Q."/>
            <person name="Du Z.-J."/>
        </authorList>
    </citation>
    <scope>NUCLEOTIDE SEQUENCE</scope>
    <source>
        <strain evidence="8">PP-F2FG21</strain>
    </source>
</reference>
<dbReference type="Pfam" id="PF00589">
    <property type="entry name" value="Phage_integrase"/>
    <property type="match status" value="1"/>
</dbReference>
<sequence>MASSIKIILRKKVTADEKYPLVIRIIKERKTSIISLGHSLDEKDWDAKAQRIKKSHPNSARLNNMLSKKLAEANDKYIELQTNNTDTSSRNITKSITATKQGTFLKQASLYLLRLKSNGKGNQLSADTPRVERVKEFLGGSDINFSEIDVPFLKRFQAYLKGTRKNISERTIVNHLVVIRTIYNQAIENNLVDRKHYPFGKGKIKIKFPESLKIGLSIADVKAIEIAKVGDHPNHARNLWLFSFYFAGMRISDVLRLKWSDMQDGRLYYKMGKNAKADSMKIPDKALPIIEQYRRDNPVHDLVFPDLETLPDLNDEIQVQTRIKTRIRKNNEQLQKVLEEAKVTKAVTMHIARHSFGNISGGKIDPKMLQKFYRHTSITTTMGYQANFIHENEDAALDSVVGF</sequence>
<dbReference type="PANTHER" id="PTHR30349">
    <property type="entry name" value="PHAGE INTEGRASE-RELATED"/>
    <property type="match status" value="1"/>
</dbReference>
<evidence type="ECO:0000313" key="8">
    <source>
        <dbReference type="EMBL" id="TEW65880.1"/>
    </source>
</evidence>
<reference evidence="8 9" key="1">
    <citation type="journal article" date="2016" name="Int. J. Syst. Evol. Microbiol.">
        <title>Proposal of Mucilaginibacter phyllosphaerae sp. nov. isolated from the phyllosphere of Galium album.</title>
        <authorList>
            <person name="Aydogan E.L."/>
            <person name="Busse H.J."/>
            <person name="Moser G."/>
            <person name="Muller C."/>
            <person name="Kampfer P."/>
            <person name="Glaeser S.P."/>
        </authorList>
    </citation>
    <scope>NUCLEOTIDE SEQUENCE [LARGE SCALE GENOMIC DNA]</scope>
    <source>
        <strain evidence="8 9">PP-F2FG21</strain>
    </source>
</reference>
<protein>
    <submittedName>
        <fullName evidence="8">Integrase</fullName>
    </submittedName>
</protein>
<keyword evidence="2" id="KW-0229">DNA integration</keyword>
<dbReference type="Pfam" id="PF13102">
    <property type="entry name" value="Phage_int_SAM_5"/>
    <property type="match status" value="1"/>
</dbReference>
<dbReference type="Pfam" id="PF17293">
    <property type="entry name" value="Arm-DNA-bind_5"/>
    <property type="match status" value="1"/>
</dbReference>
<dbReference type="SUPFAM" id="SSF56349">
    <property type="entry name" value="DNA breaking-rejoining enzymes"/>
    <property type="match status" value="1"/>
</dbReference>
<dbReference type="InterPro" id="IPR044068">
    <property type="entry name" value="CB"/>
</dbReference>
<accession>A0A4Y8ABL1</accession>
<dbReference type="InterPro" id="IPR010998">
    <property type="entry name" value="Integrase_recombinase_N"/>
</dbReference>
<dbReference type="GO" id="GO:0003677">
    <property type="term" value="F:DNA binding"/>
    <property type="evidence" value="ECO:0007669"/>
    <property type="project" value="UniProtKB-UniRule"/>
</dbReference>
<evidence type="ECO:0000256" key="1">
    <source>
        <dbReference type="ARBA" id="ARBA00008857"/>
    </source>
</evidence>
<dbReference type="InterPro" id="IPR025269">
    <property type="entry name" value="SAM-like_dom"/>
</dbReference>
<dbReference type="EMBL" id="SNQG01000004">
    <property type="protein sequence ID" value="TEW65880.1"/>
    <property type="molecule type" value="Genomic_DNA"/>
</dbReference>
<evidence type="ECO:0000313" key="7">
    <source>
        <dbReference type="EMBL" id="MBB3969327.1"/>
    </source>
</evidence>
<dbReference type="GO" id="GO:0015074">
    <property type="term" value="P:DNA integration"/>
    <property type="evidence" value="ECO:0007669"/>
    <property type="project" value="UniProtKB-KW"/>
</dbReference>
<dbReference type="PANTHER" id="PTHR30349:SF64">
    <property type="entry name" value="PROPHAGE INTEGRASE INTD-RELATED"/>
    <property type="match status" value="1"/>
</dbReference>
<evidence type="ECO:0000313" key="9">
    <source>
        <dbReference type="Proteomes" id="UP000297248"/>
    </source>
</evidence>
<dbReference type="Proteomes" id="UP000583101">
    <property type="component" value="Unassembled WGS sequence"/>
</dbReference>
<dbReference type="GO" id="GO:0006310">
    <property type="term" value="P:DNA recombination"/>
    <property type="evidence" value="ECO:0007669"/>
    <property type="project" value="UniProtKB-KW"/>
</dbReference>
<evidence type="ECO:0000256" key="3">
    <source>
        <dbReference type="ARBA" id="ARBA00023125"/>
    </source>
</evidence>
<organism evidence="8 9">
    <name type="scientific">Mucilaginibacter phyllosphaerae</name>
    <dbReference type="NCBI Taxonomy" id="1812349"/>
    <lineage>
        <taxon>Bacteria</taxon>
        <taxon>Pseudomonadati</taxon>
        <taxon>Bacteroidota</taxon>
        <taxon>Sphingobacteriia</taxon>
        <taxon>Sphingobacteriales</taxon>
        <taxon>Sphingobacteriaceae</taxon>
        <taxon>Mucilaginibacter</taxon>
    </lineage>
</organism>
<dbReference type="RefSeq" id="WP_134336746.1">
    <property type="nucleotide sequence ID" value="NZ_BMCZ01000002.1"/>
</dbReference>
<dbReference type="InterPro" id="IPR035386">
    <property type="entry name" value="Arm-DNA-bind_5"/>
</dbReference>
<evidence type="ECO:0000256" key="4">
    <source>
        <dbReference type="ARBA" id="ARBA00023172"/>
    </source>
</evidence>
<dbReference type="InterPro" id="IPR013762">
    <property type="entry name" value="Integrase-like_cat_sf"/>
</dbReference>
<dbReference type="Gene3D" id="1.10.150.130">
    <property type="match status" value="1"/>
</dbReference>
<dbReference type="Gene3D" id="1.10.443.10">
    <property type="entry name" value="Intergrase catalytic core"/>
    <property type="match status" value="1"/>
</dbReference>
<evidence type="ECO:0000256" key="5">
    <source>
        <dbReference type="PROSITE-ProRule" id="PRU01248"/>
    </source>
</evidence>
<evidence type="ECO:0000256" key="2">
    <source>
        <dbReference type="ARBA" id="ARBA00022908"/>
    </source>
</evidence>
<proteinExistence type="inferred from homology"/>
<dbReference type="PROSITE" id="PS51900">
    <property type="entry name" value="CB"/>
    <property type="match status" value="1"/>
</dbReference>
<dbReference type="InterPro" id="IPR002104">
    <property type="entry name" value="Integrase_catalytic"/>
</dbReference>
<dbReference type="AlphaFoldDB" id="A0A4Y8ABL1"/>
<dbReference type="InterPro" id="IPR050090">
    <property type="entry name" value="Tyrosine_recombinase_XerCD"/>
</dbReference>
<dbReference type="OrthoDB" id="1094492at2"/>
<dbReference type="Proteomes" id="UP000297248">
    <property type="component" value="Unassembled WGS sequence"/>
</dbReference>